<proteinExistence type="predicted"/>
<feature type="domain" description="Microcystin LR degradation protein MlrC C-terminal" evidence="1">
    <location>
        <begin position="308"/>
        <end position="482"/>
    </location>
</feature>
<evidence type="ECO:0000259" key="2">
    <source>
        <dbReference type="Pfam" id="PF07364"/>
    </source>
</evidence>
<comment type="caution">
    <text evidence="3">The sequence shown here is derived from an EMBL/GenBank/DDBJ whole genome shotgun (WGS) entry which is preliminary data.</text>
</comment>
<dbReference type="EMBL" id="DOEK01000046">
    <property type="protein sequence ID" value="HBP31860.1"/>
    <property type="molecule type" value="Genomic_DNA"/>
</dbReference>
<dbReference type="AlphaFoldDB" id="A0A356LLG1"/>
<evidence type="ECO:0008006" key="5">
    <source>
        <dbReference type="Google" id="ProtNLM"/>
    </source>
</evidence>
<accession>A0A356LLG1</accession>
<dbReference type="InterPro" id="IPR010799">
    <property type="entry name" value="MlrC_C"/>
</dbReference>
<evidence type="ECO:0000313" key="4">
    <source>
        <dbReference type="Proteomes" id="UP000264036"/>
    </source>
</evidence>
<reference evidence="3 4" key="1">
    <citation type="journal article" date="2018" name="Nat. Biotechnol.">
        <title>A standardized bacterial taxonomy based on genome phylogeny substantially revises the tree of life.</title>
        <authorList>
            <person name="Parks D.H."/>
            <person name="Chuvochina M."/>
            <person name="Waite D.W."/>
            <person name="Rinke C."/>
            <person name="Skarshewski A."/>
            <person name="Chaumeil P.A."/>
            <person name="Hugenholtz P."/>
        </authorList>
    </citation>
    <scope>NUCLEOTIDE SEQUENCE [LARGE SCALE GENOMIC DNA]</scope>
    <source>
        <strain evidence="3">UBA10707</strain>
    </source>
</reference>
<feature type="domain" description="Microcystin LR degradation protein MlrC N-terminal" evidence="2">
    <location>
        <begin position="13"/>
        <end position="297"/>
    </location>
</feature>
<evidence type="ECO:0000259" key="1">
    <source>
        <dbReference type="Pfam" id="PF07171"/>
    </source>
</evidence>
<dbReference type="InterPro" id="IPR015995">
    <property type="entry name" value="MlrC_N"/>
</dbReference>
<name>A0A356LLG1_9BURK</name>
<gene>
    <name evidence="3" type="ORF">DD666_20925</name>
</gene>
<dbReference type="Proteomes" id="UP000264036">
    <property type="component" value="Unassembled WGS sequence"/>
</dbReference>
<organism evidence="3 4">
    <name type="scientific">Advenella kashmirensis</name>
    <dbReference type="NCBI Taxonomy" id="310575"/>
    <lineage>
        <taxon>Bacteria</taxon>
        <taxon>Pseudomonadati</taxon>
        <taxon>Pseudomonadota</taxon>
        <taxon>Betaproteobacteria</taxon>
        <taxon>Burkholderiales</taxon>
        <taxon>Alcaligenaceae</taxon>
    </lineage>
</organism>
<protein>
    <recommendedName>
        <fullName evidence="5">Microcystinase C</fullName>
    </recommendedName>
</protein>
<dbReference type="Pfam" id="PF07171">
    <property type="entry name" value="MlrC_C"/>
    <property type="match status" value="1"/>
</dbReference>
<sequence length="503" mass="54663">MPQGFQNMHTSHRILVAQLFQETHGFSPVHTPLTSFEIEEGVDMIEKNEKSDSVLGGIIRELTALGHVVVPAFAARARCGGVVQDAAYAFIKERILAAARSSRYDAIALDLHGCTQSASCDSVEEDLVSSIRDITGYRIPIVAGFDLHAHATEKLFRLLNFGTAYKTNPHADAAQTGERVAQVLGSMLSRRIEPQGFGVFLPMLLGGNDETTNGPLAKLHHKMQSAIASDGNLLDYSIFNVNPFIDGTDVGQAVIVYAKNENGVAAAKALSLTAATEFWGCRHQFIHQLPSVRDLLQTFSGTQPRLIIGDFGDRVLAGAPGDSIYAFNECLQYSERHITAIVTDPAAYEQCLKAMEGATISLSLGGGNTPGLSAMDVFGKITRLGNGVFRNRGTFMKGAKLRLGPFAVIEQARYTLLVTHDAVMSQDPGCYLDAGISLDNTDVIIVKSGYHFKMAFEDYGDCHIVETPGLSGFHPEQLPFEKCRPIYPLDPIELPFLESVDLQ</sequence>
<dbReference type="Pfam" id="PF07364">
    <property type="entry name" value="DUF1485"/>
    <property type="match status" value="1"/>
</dbReference>
<evidence type="ECO:0000313" key="3">
    <source>
        <dbReference type="EMBL" id="HBP31860.1"/>
    </source>
</evidence>